<organism evidence="1 2">
    <name type="scientific">Bauhinia variegata</name>
    <name type="common">Purple orchid tree</name>
    <name type="synonym">Phanera variegata</name>
    <dbReference type="NCBI Taxonomy" id="167791"/>
    <lineage>
        <taxon>Eukaryota</taxon>
        <taxon>Viridiplantae</taxon>
        <taxon>Streptophyta</taxon>
        <taxon>Embryophyta</taxon>
        <taxon>Tracheophyta</taxon>
        <taxon>Spermatophyta</taxon>
        <taxon>Magnoliopsida</taxon>
        <taxon>eudicotyledons</taxon>
        <taxon>Gunneridae</taxon>
        <taxon>Pentapetalae</taxon>
        <taxon>rosids</taxon>
        <taxon>fabids</taxon>
        <taxon>Fabales</taxon>
        <taxon>Fabaceae</taxon>
        <taxon>Cercidoideae</taxon>
        <taxon>Cercideae</taxon>
        <taxon>Bauhiniinae</taxon>
        <taxon>Bauhinia</taxon>
    </lineage>
</organism>
<comment type="caution">
    <text evidence="1">The sequence shown here is derived from an EMBL/GenBank/DDBJ whole genome shotgun (WGS) entry which is preliminary data.</text>
</comment>
<dbReference type="EMBL" id="CM039439">
    <property type="protein sequence ID" value="KAI4297367.1"/>
    <property type="molecule type" value="Genomic_DNA"/>
</dbReference>
<proteinExistence type="predicted"/>
<accession>A0ACB9KJM0</accession>
<keyword evidence="2" id="KW-1185">Reference proteome</keyword>
<dbReference type="Proteomes" id="UP000828941">
    <property type="component" value="Chromosome 14"/>
</dbReference>
<evidence type="ECO:0000313" key="2">
    <source>
        <dbReference type="Proteomes" id="UP000828941"/>
    </source>
</evidence>
<protein>
    <submittedName>
        <fullName evidence="1">Uncharacterized protein</fullName>
    </submittedName>
</protein>
<name>A0ACB9KJM0_BAUVA</name>
<sequence>MGMKEGRRSNNICTYWLAGKCRRNPCKFLHGEPQPQRSETKRSMVWKNSNVKNSKVLLSPATKVTGSVSKELNSIRKEEICKFWLLGKCNYGDRCRKLHSWFKGKGFSMLARLEGHMKPITGISLPLGDNKLYSASSDGSVRIWDCHSAQCIRESKTSHEFGPLISEGSWVFLGMTNVVKAWNFQTGMEVSLNGGPFGKVYALATSDDMLFAAAQSGGIWVWKACGSDKNPFEFVGVLKGHTSTVVSLFVGCGGKKLFSGSMDKTIRFWDLERLVCIDTLVGHSDVVMSLLCWDDFLISGSLDREIKIWAMTEEGNLKVTYTHKVSHGILALGGMIDSKEKPVLFCSCDDSSVRIYELPSFLERGRLFAREEVRVIEIGPNGLFFNGDAAGLVTAWKWTDEPQID</sequence>
<gene>
    <name evidence="1" type="ORF">L6164_037262</name>
</gene>
<reference evidence="1 2" key="1">
    <citation type="journal article" date="2022" name="DNA Res.">
        <title>Chromosomal-level genome assembly of the orchid tree Bauhinia variegata (Leguminosae; Cercidoideae) supports the allotetraploid origin hypothesis of Bauhinia.</title>
        <authorList>
            <person name="Zhong Y."/>
            <person name="Chen Y."/>
            <person name="Zheng D."/>
            <person name="Pang J."/>
            <person name="Liu Y."/>
            <person name="Luo S."/>
            <person name="Meng S."/>
            <person name="Qian L."/>
            <person name="Wei D."/>
            <person name="Dai S."/>
            <person name="Zhou R."/>
        </authorList>
    </citation>
    <scope>NUCLEOTIDE SEQUENCE [LARGE SCALE GENOMIC DNA]</scope>
    <source>
        <strain evidence="1">BV-YZ2020</strain>
    </source>
</reference>
<evidence type="ECO:0000313" key="1">
    <source>
        <dbReference type="EMBL" id="KAI4297367.1"/>
    </source>
</evidence>